<name>A0ABX9A373_9SPHN</name>
<dbReference type="PANTHER" id="PTHR23020">
    <property type="entry name" value="UNCHARACTERIZED NUCLEAR HORMONE RECEPTOR-RELATED"/>
    <property type="match status" value="1"/>
</dbReference>
<evidence type="ECO:0000313" key="2">
    <source>
        <dbReference type="EMBL" id="QZD95506.1"/>
    </source>
</evidence>
<dbReference type="Gene3D" id="3.90.1200.10">
    <property type="match status" value="1"/>
</dbReference>
<dbReference type="Proteomes" id="UP000824321">
    <property type="component" value="Chromosome"/>
</dbReference>
<sequence>MISSSPCLPRRFPQASVPQLLLWERGLAGFPVLPDEVTPDWLGAILGTQVSSVRWEPIGTGQVGDSVRFHLEGEGVPPTLAGKFPAADAASRGTAVQFGLYRKEVEFYRQAAPLVDVRAPGVHFAVVTEDGAEFCLLFEDLAPARQGDQIAGCGIEDARQAIRQAAAIHAPSWGRADILQAEWVQPPENLGATVSMMYPQAQAIFRERYASSLEPELMDLCDGLAQRAAQYFQRDAEPRCLVHGDFRLDNMLFDVRGGAEPIAILDWQTTTVGNPMNDVGYFLGCGIGQLGLDHEGELLDLYYAEMAQRGVEIDPDRMTRDYSLGILHGVSTAVFSAAFVERTPRGDDNFLSMARGACSLALRHDSLSVL</sequence>
<dbReference type="InterPro" id="IPR052961">
    <property type="entry name" value="Oxido-Kinase-like_Enzymes"/>
</dbReference>
<gene>
    <name evidence="2" type="ORF">K3136_01895</name>
</gene>
<accession>A0ABX9A373</accession>
<reference evidence="2 3" key="1">
    <citation type="submission" date="2021-08" db="EMBL/GenBank/DDBJ databases">
        <title>Comparative Genomics Analysis of the Genus Qipengyuania Reveals Extensive Genetic Diversity and Metabolic Versatility, Including the Description of Fifteen Novel Species.</title>
        <authorList>
            <person name="Liu Y."/>
        </authorList>
    </citation>
    <scope>NUCLEOTIDE SEQUENCE [LARGE SCALE GENOMIC DNA]</scope>
    <source>
        <strain evidence="2 3">1NDH1</strain>
    </source>
</reference>
<evidence type="ECO:0000259" key="1">
    <source>
        <dbReference type="SMART" id="SM00587"/>
    </source>
</evidence>
<proteinExistence type="predicted"/>
<evidence type="ECO:0000313" key="3">
    <source>
        <dbReference type="Proteomes" id="UP000824321"/>
    </source>
</evidence>
<dbReference type="InterPro" id="IPR011009">
    <property type="entry name" value="Kinase-like_dom_sf"/>
</dbReference>
<keyword evidence="3" id="KW-1185">Reference proteome</keyword>
<organism evidence="2 3">
    <name type="scientific">Qipengyuania gelatinilytica</name>
    <dbReference type="NCBI Taxonomy" id="2867231"/>
    <lineage>
        <taxon>Bacteria</taxon>
        <taxon>Pseudomonadati</taxon>
        <taxon>Pseudomonadota</taxon>
        <taxon>Alphaproteobacteria</taxon>
        <taxon>Sphingomonadales</taxon>
        <taxon>Erythrobacteraceae</taxon>
        <taxon>Qipengyuania</taxon>
    </lineage>
</organism>
<dbReference type="InterPro" id="IPR004119">
    <property type="entry name" value="EcKL"/>
</dbReference>
<feature type="domain" description="CHK kinase-like" evidence="1">
    <location>
        <begin position="136"/>
        <end position="312"/>
    </location>
</feature>
<dbReference type="InterPro" id="IPR015897">
    <property type="entry name" value="CHK_kinase-like"/>
</dbReference>
<dbReference type="SUPFAM" id="SSF56112">
    <property type="entry name" value="Protein kinase-like (PK-like)"/>
    <property type="match status" value="1"/>
</dbReference>
<dbReference type="SMART" id="SM00587">
    <property type="entry name" value="CHK"/>
    <property type="match status" value="1"/>
</dbReference>
<dbReference type="PANTHER" id="PTHR23020:SF41">
    <property type="entry name" value="AMINOGLYCOSIDE PHOSPHOTRANSFERASE DOMAIN-CONTAINING PROTEIN"/>
    <property type="match status" value="1"/>
</dbReference>
<dbReference type="EMBL" id="CP081294">
    <property type="protein sequence ID" value="QZD95506.1"/>
    <property type="molecule type" value="Genomic_DNA"/>
</dbReference>
<protein>
    <submittedName>
        <fullName evidence="2">Phosphotransferase</fullName>
    </submittedName>
</protein>
<dbReference type="Pfam" id="PF02958">
    <property type="entry name" value="EcKL"/>
    <property type="match status" value="1"/>
</dbReference>